<dbReference type="EMBL" id="WUAV01000003">
    <property type="protein sequence ID" value="KAF1760555.1"/>
    <property type="molecule type" value="Genomic_DNA"/>
</dbReference>
<dbReference type="CTD" id="9806646"/>
<evidence type="ECO:0000313" key="3">
    <source>
        <dbReference type="Proteomes" id="UP000483820"/>
    </source>
</evidence>
<reference evidence="2 3" key="1">
    <citation type="submission" date="2019-12" db="EMBL/GenBank/DDBJ databases">
        <title>Chromosome-level assembly of the Caenorhabditis remanei genome.</title>
        <authorList>
            <person name="Teterina A.A."/>
            <person name="Willis J.H."/>
            <person name="Phillips P.C."/>
        </authorList>
    </citation>
    <scope>NUCLEOTIDE SEQUENCE [LARGE SCALE GENOMIC DNA]</scope>
    <source>
        <strain evidence="2 3">PX506</strain>
        <tissue evidence="2">Whole organism</tissue>
    </source>
</reference>
<dbReference type="RefSeq" id="XP_003107548.2">
    <property type="nucleotide sequence ID" value="XM_003107500.2"/>
</dbReference>
<gene>
    <name evidence="2" type="ORF">GCK72_008804</name>
</gene>
<dbReference type="PROSITE" id="PS50181">
    <property type="entry name" value="FBOX"/>
    <property type="match status" value="1"/>
</dbReference>
<comment type="caution">
    <text evidence="2">The sequence shown here is derived from an EMBL/GenBank/DDBJ whole genome shotgun (WGS) entry which is preliminary data.</text>
</comment>
<dbReference type="KEGG" id="crq:GCK72_008804"/>
<dbReference type="InterPro" id="IPR001810">
    <property type="entry name" value="F-box_dom"/>
</dbReference>
<dbReference type="GeneID" id="9806646"/>
<evidence type="ECO:0000313" key="2">
    <source>
        <dbReference type="EMBL" id="KAF1760555.1"/>
    </source>
</evidence>
<name>A0A6A5H0Z3_CAERE</name>
<dbReference type="PANTHER" id="PTHR21503">
    <property type="entry name" value="F-BOX-CONTAINING HYPOTHETICAL PROTEIN C.ELEGANS"/>
    <property type="match status" value="1"/>
</dbReference>
<feature type="domain" description="F-box" evidence="1">
    <location>
        <begin position="16"/>
        <end position="63"/>
    </location>
</feature>
<protein>
    <recommendedName>
        <fullName evidence="1">F-box domain-containing protein</fullName>
    </recommendedName>
</protein>
<organism evidence="2 3">
    <name type="scientific">Caenorhabditis remanei</name>
    <name type="common">Caenorhabditis vulgaris</name>
    <dbReference type="NCBI Taxonomy" id="31234"/>
    <lineage>
        <taxon>Eukaryota</taxon>
        <taxon>Metazoa</taxon>
        <taxon>Ecdysozoa</taxon>
        <taxon>Nematoda</taxon>
        <taxon>Chromadorea</taxon>
        <taxon>Rhabditida</taxon>
        <taxon>Rhabditina</taxon>
        <taxon>Rhabditomorpha</taxon>
        <taxon>Rhabditoidea</taxon>
        <taxon>Rhabditidae</taxon>
        <taxon>Peloderinae</taxon>
        <taxon>Caenorhabditis</taxon>
    </lineage>
</organism>
<accession>A0A6A5H0Z3</accession>
<evidence type="ECO:0000259" key="1">
    <source>
        <dbReference type="PROSITE" id="PS50181"/>
    </source>
</evidence>
<dbReference type="Proteomes" id="UP000483820">
    <property type="component" value="Chromosome III"/>
</dbReference>
<dbReference type="PANTHER" id="PTHR21503:SF36">
    <property type="entry name" value="F-BOX ASSOCIATED DOMAIN-CONTAINING PROTEIN"/>
    <property type="match status" value="1"/>
</dbReference>
<dbReference type="AlphaFoldDB" id="A0A6A5H0Z3"/>
<proteinExistence type="predicted"/>
<sequence>MEPEKKDILEKKPEEKFNLMSLPFVAFRKVMYQAEFFTILNLSLVSKRSHAQVRSCALQVTDVELNLKKSFSNELNVMFKGEKYSWGVIETVNTNGAGVFVNPHNDMRFKPICSRILGILHKKSVDTFRFDRSITLEDINEYWDMIEEAKNIYIASDMLTRPEMDMVLEKFQKVNSLFVDPALPLFYQGFTNRKFEILYLEGPNAITLPDFMKIETDILLMQVSRFENWELNIFLKKWMELPKTPGKLDPRVIRIFNSSGDISMLQDIKTYPWDPRHRSEYYVIYLDNGVMAIDCSKGFDLVRGDGRIATVLIKETSFDFLVWEHQFHDVPRNAILC</sequence>